<reference evidence="3" key="1">
    <citation type="journal article" date="2014" name="Nat. Commun.">
        <title>The emerging biofuel crop Camelina sativa retains a highly undifferentiated hexaploid genome structure.</title>
        <authorList>
            <person name="Kagale S."/>
            <person name="Koh C."/>
            <person name="Nixon J."/>
            <person name="Bollina V."/>
            <person name="Clarke W.E."/>
            <person name="Tuteja R."/>
            <person name="Spillane C."/>
            <person name="Robinson S.J."/>
            <person name="Links M.G."/>
            <person name="Clarke C."/>
            <person name="Higgins E.E."/>
            <person name="Huebert T."/>
            <person name="Sharpe A.G."/>
            <person name="Parkin I.A."/>
        </authorList>
    </citation>
    <scope>NUCLEOTIDE SEQUENCE [LARGE SCALE GENOMIC DNA]</scope>
    <source>
        <strain evidence="3">cv. DH55</strain>
    </source>
</reference>
<organism evidence="3 4">
    <name type="scientific">Camelina sativa</name>
    <name type="common">False flax</name>
    <name type="synonym">Myagrum sativum</name>
    <dbReference type="NCBI Taxonomy" id="90675"/>
    <lineage>
        <taxon>Eukaryota</taxon>
        <taxon>Viridiplantae</taxon>
        <taxon>Streptophyta</taxon>
        <taxon>Embryophyta</taxon>
        <taxon>Tracheophyta</taxon>
        <taxon>Spermatophyta</taxon>
        <taxon>Magnoliopsida</taxon>
        <taxon>eudicotyledons</taxon>
        <taxon>Gunneridae</taxon>
        <taxon>Pentapetalae</taxon>
        <taxon>rosids</taxon>
        <taxon>malvids</taxon>
        <taxon>Brassicales</taxon>
        <taxon>Brassicaceae</taxon>
        <taxon>Camelineae</taxon>
        <taxon>Camelina</taxon>
    </lineage>
</organism>
<feature type="domain" description="Putative plant transposon protein" evidence="2">
    <location>
        <begin position="167"/>
        <end position="332"/>
    </location>
</feature>
<dbReference type="Pfam" id="PF20167">
    <property type="entry name" value="Transposase_32"/>
    <property type="match status" value="1"/>
</dbReference>
<accession>A0ABM0Y515</accession>
<evidence type="ECO:0000313" key="3">
    <source>
        <dbReference type="Proteomes" id="UP000694864"/>
    </source>
</evidence>
<feature type="compositionally biased region" description="Polar residues" evidence="1">
    <location>
        <begin position="48"/>
        <end position="65"/>
    </location>
</feature>
<sequence>MKSIFSGFHYDSSSDEELHMPPSLLPPPTHRVPIDPTTVMVVYEPHAKSTTQLPAPENSTSTPSFTDEDDEICDSSSSPPKKVPVQFPVVDLTGDVPKTVLANQGISSRLCKRHETADTDSRDAKRPTLARDKGVSSSRSTSSKEFDSKWFVSSDAARRELIDQAGLLKTVTQVGAYDSDVVYEFWANLPAAKVERESVDVLVRDWMYEFSPSRINALFGLQSVDVREQRLQTAAILEEDMALFLSGGTVKSCKQLVSTAIKNQVIKDLHKICCSNWSPTVNTGYISTNRAMVIYMIMHHIPFNFGRMIYDQIIQLGLQAQSDFRLSFPSLIY</sequence>
<feature type="region of interest" description="Disordered" evidence="1">
    <location>
        <begin position="112"/>
        <end position="141"/>
    </location>
</feature>
<proteinExistence type="predicted"/>
<feature type="region of interest" description="Disordered" evidence="1">
    <location>
        <begin position="47"/>
        <end position="84"/>
    </location>
</feature>
<feature type="region of interest" description="Disordered" evidence="1">
    <location>
        <begin position="1"/>
        <end position="28"/>
    </location>
</feature>
<dbReference type="RefSeq" id="XP_010495618.1">
    <property type="nucleotide sequence ID" value="XM_010497316.1"/>
</dbReference>
<dbReference type="Proteomes" id="UP000694864">
    <property type="component" value="Chromosome 20"/>
</dbReference>
<reference evidence="4" key="2">
    <citation type="submission" date="2025-08" db="UniProtKB">
        <authorList>
            <consortium name="RefSeq"/>
        </authorList>
    </citation>
    <scope>IDENTIFICATION</scope>
    <source>
        <tissue evidence="4">Leaf</tissue>
    </source>
</reference>
<protein>
    <submittedName>
        <fullName evidence="4">Uncharacterized protein LOC104772734</fullName>
    </submittedName>
</protein>
<gene>
    <name evidence="4" type="primary">LOC104772734</name>
</gene>
<name>A0ABM0Y515_CAMSA</name>
<evidence type="ECO:0000259" key="2">
    <source>
        <dbReference type="Pfam" id="PF20167"/>
    </source>
</evidence>
<dbReference type="GeneID" id="104772734"/>
<feature type="compositionally biased region" description="Basic and acidic residues" evidence="1">
    <location>
        <begin position="113"/>
        <end position="134"/>
    </location>
</feature>
<evidence type="ECO:0000313" key="4">
    <source>
        <dbReference type="RefSeq" id="XP_010495618.1"/>
    </source>
</evidence>
<evidence type="ECO:0000256" key="1">
    <source>
        <dbReference type="SAM" id="MobiDB-lite"/>
    </source>
</evidence>
<keyword evidence="3" id="KW-1185">Reference proteome</keyword>
<dbReference type="InterPro" id="IPR046796">
    <property type="entry name" value="Transposase_32_dom"/>
</dbReference>
<feature type="compositionally biased region" description="Low complexity" evidence="1">
    <location>
        <begin position="74"/>
        <end position="84"/>
    </location>
</feature>